<feature type="region of interest" description="Disordered" evidence="1">
    <location>
        <begin position="21"/>
        <end position="62"/>
    </location>
</feature>
<feature type="compositionally biased region" description="Low complexity" evidence="1">
    <location>
        <begin position="31"/>
        <end position="48"/>
    </location>
</feature>
<protein>
    <recommendedName>
        <fullName evidence="5">Lipoprotein</fullName>
    </recommendedName>
</protein>
<dbReference type="EMBL" id="JAVRFF010000012">
    <property type="protein sequence ID" value="MDT0472993.1"/>
    <property type="molecule type" value="Genomic_DNA"/>
</dbReference>
<gene>
    <name evidence="3" type="ORF">RM863_12750</name>
</gene>
<comment type="caution">
    <text evidence="3">The sequence shown here is derived from an EMBL/GenBank/DDBJ whole genome shotgun (WGS) entry which is preliminary data.</text>
</comment>
<reference evidence="3" key="1">
    <citation type="submission" date="2024-05" db="EMBL/GenBank/DDBJ databases">
        <title>30 novel species of actinomycetes from the DSMZ collection.</title>
        <authorList>
            <person name="Nouioui I."/>
        </authorList>
    </citation>
    <scope>NUCLEOTIDE SEQUENCE</scope>
    <source>
        <strain evidence="3">DSM 41014</strain>
    </source>
</reference>
<feature type="chain" id="PRO_5046393648" description="Lipoprotein" evidence="2">
    <location>
        <begin position="23"/>
        <end position="162"/>
    </location>
</feature>
<proteinExistence type="predicted"/>
<dbReference type="PROSITE" id="PS51257">
    <property type="entry name" value="PROKAR_LIPOPROTEIN"/>
    <property type="match status" value="1"/>
</dbReference>
<evidence type="ECO:0000313" key="3">
    <source>
        <dbReference type="EMBL" id="MDT0472993.1"/>
    </source>
</evidence>
<evidence type="ECO:0000313" key="4">
    <source>
        <dbReference type="Proteomes" id="UP001180489"/>
    </source>
</evidence>
<name>A0ABU2UIL0_9ACTN</name>
<keyword evidence="2" id="KW-0732">Signal</keyword>
<evidence type="ECO:0000256" key="2">
    <source>
        <dbReference type="SAM" id="SignalP"/>
    </source>
</evidence>
<sequence length="162" mass="16809">MRNTTALLAVTGAALLTLTACSSSDDDTAGTPSRTPSPSRTSSVPEPSGTSAEPTTTADEDGSAALTAAVKAYTSAYFKGDAKAAYGALSKRCTGKIDETAYGATVKAATADYGPDHPATDVQTDVSGKLARVTYKVKGLPRFDQEAQPWTLEDNSWKYDAC</sequence>
<dbReference type="RefSeq" id="WP_311635067.1">
    <property type="nucleotide sequence ID" value="NZ_JAVRFF010000012.1"/>
</dbReference>
<dbReference type="Proteomes" id="UP001180489">
    <property type="component" value="Unassembled WGS sequence"/>
</dbReference>
<evidence type="ECO:0000256" key="1">
    <source>
        <dbReference type="SAM" id="MobiDB-lite"/>
    </source>
</evidence>
<evidence type="ECO:0008006" key="5">
    <source>
        <dbReference type="Google" id="ProtNLM"/>
    </source>
</evidence>
<keyword evidence="4" id="KW-1185">Reference proteome</keyword>
<accession>A0ABU2UIL0</accession>
<organism evidence="3 4">
    <name type="scientific">Streptomyces hintoniae</name>
    <dbReference type="NCBI Taxonomy" id="3075521"/>
    <lineage>
        <taxon>Bacteria</taxon>
        <taxon>Bacillati</taxon>
        <taxon>Actinomycetota</taxon>
        <taxon>Actinomycetes</taxon>
        <taxon>Kitasatosporales</taxon>
        <taxon>Streptomycetaceae</taxon>
        <taxon>Streptomyces</taxon>
    </lineage>
</organism>
<feature type="signal peptide" evidence="2">
    <location>
        <begin position="1"/>
        <end position="22"/>
    </location>
</feature>